<dbReference type="SUPFAM" id="SSF53328">
    <property type="entry name" value="Formyltransferase"/>
    <property type="match status" value="1"/>
</dbReference>
<accession>A0A382SL24</accession>
<feature type="non-terminal residue" evidence="2">
    <location>
        <position position="185"/>
    </location>
</feature>
<dbReference type="Pfam" id="PF00551">
    <property type="entry name" value="Formyl_trans_N"/>
    <property type="match status" value="1"/>
</dbReference>
<evidence type="ECO:0000313" key="2">
    <source>
        <dbReference type="EMBL" id="SVD10493.1"/>
    </source>
</evidence>
<feature type="domain" description="Formyl transferase N-terminal" evidence="1">
    <location>
        <begin position="64"/>
        <end position="163"/>
    </location>
</feature>
<proteinExistence type="predicted"/>
<dbReference type="InterPro" id="IPR002376">
    <property type="entry name" value="Formyl_transf_N"/>
</dbReference>
<dbReference type="EMBL" id="UINC01129833">
    <property type="protein sequence ID" value="SVD10493.1"/>
    <property type="molecule type" value="Genomic_DNA"/>
</dbReference>
<protein>
    <recommendedName>
        <fullName evidence="1">Formyl transferase N-terminal domain-containing protein</fullName>
    </recommendedName>
</protein>
<sequence>MASDNRSKAYIQKLVFSEKKLDKIILLNDKKIELDYSENEIEISKKYGFDISKPVKEFLQEREISFKEFDFVDINHPELIKYVKNNQLDFYIFTGGGVLKKPILNSGTKFIHLHPGIVPQYRGSTCFYYSILNDGNCGVTAYVMEEKLDAGDIIFQKKFQAPKHKFLDTVFDPHIRSNTLIEMLE</sequence>
<dbReference type="InterPro" id="IPR036477">
    <property type="entry name" value="Formyl_transf_N_sf"/>
</dbReference>
<name>A0A382SL24_9ZZZZ</name>
<evidence type="ECO:0000259" key="1">
    <source>
        <dbReference type="Pfam" id="PF00551"/>
    </source>
</evidence>
<dbReference type="Gene3D" id="3.40.50.170">
    <property type="entry name" value="Formyl transferase, N-terminal domain"/>
    <property type="match status" value="1"/>
</dbReference>
<gene>
    <name evidence="2" type="ORF">METZ01_LOCUS363347</name>
</gene>
<organism evidence="2">
    <name type="scientific">marine metagenome</name>
    <dbReference type="NCBI Taxonomy" id="408172"/>
    <lineage>
        <taxon>unclassified sequences</taxon>
        <taxon>metagenomes</taxon>
        <taxon>ecological metagenomes</taxon>
    </lineage>
</organism>
<reference evidence="2" key="1">
    <citation type="submission" date="2018-05" db="EMBL/GenBank/DDBJ databases">
        <authorList>
            <person name="Lanie J.A."/>
            <person name="Ng W.-L."/>
            <person name="Kazmierczak K.M."/>
            <person name="Andrzejewski T.M."/>
            <person name="Davidsen T.M."/>
            <person name="Wayne K.J."/>
            <person name="Tettelin H."/>
            <person name="Glass J.I."/>
            <person name="Rusch D."/>
            <person name="Podicherti R."/>
            <person name="Tsui H.-C.T."/>
            <person name="Winkler M.E."/>
        </authorList>
    </citation>
    <scope>NUCLEOTIDE SEQUENCE</scope>
</reference>
<dbReference type="AlphaFoldDB" id="A0A382SL24"/>